<proteinExistence type="predicted"/>
<comment type="caution">
    <text evidence="3">The sequence shown here is derived from an EMBL/GenBank/DDBJ whole genome shotgun (WGS) entry which is preliminary data.</text>
</comment>
<evidence type="ECO:0000313" key="4">
    <source>
        <dbReference type="Proteomes" id="UP001302126"/>
    </source>
</evidence>
<feature type="chain" id="PRO_5042897945" evidence="2">
    <location>
        <begin position="20"/>
        <end position="190"/>
    </location>
</feature>
<evidence type="ECO:0000256" key="1">
    <source>
        <dbReference type="SAM" id="MobiDB-lite"/>
    </source>
</evidence>
<reference evidence="3" key="1">
    <citation type="journal article" date="2023" name="Mol. Phylogenet. Evol.">
        <title>Genome-scale phylogeny and comparative genomics of the fungal order Sordariales.</title>
        <authorList>
            <person name="Hensen N."/>
            <person name="Bonometti L."/>
            <person name="Westerberg I."/>
            <person name="Brannstrom I.O."/>
            <person name="Guillou S."/>
            <person name="Cros-Aarteil S."/>
            <person name="Calhoun S."/>
            <person name="Haridas S."/>
            <person name="Kuo A."/>
            <person name="Mondo S."/>
            <person name="Pangilinan J."/>
            <person name="Riley R."/>
            <person name="LaButti K."/>
            <person name="Andreopoulos B."/>
            <person name="Lipzen A."/>
            <person name="Chen C."/>
            <person name="Yan M."/>
            <person name="Daum C."/>
            <person name="Ng V."/>
            <person name="Clum A."/>
            <person name="Steindorff A."/>
            <person name="Ohm R.A."/>
            <person name="Martin F."/>
            <person name="Silar P."/>
            <person name="Natvig D.O."/>
            <person name="Lalanne C."/>
            <person name="Gautier V."/>
            <person name="Ament-Velasquez S.L."/>
            <person name="Kruys A."/>
            <person name="Hutchinson M.I."/>
            <person name="Powell A.J."/>
            <person name="Barry K."/>
            <person name="Miller A.N."/>
            <person name="Grigoriev I.V."/>
            <person name="Debuchy R."/>
            <person name="Gladieux P."/>
            <person name="Hiltunen Thoren M."/>
            <person name="Johannesson H."/>
        </authorList>
    </citation>
    <scope>NUCLEOTIDE SEQUENCE</scope>
    <source>
        <strain evidence="3">PSN309</strain>
    </source>
</reference>
<name>A0AAN6WPH8_9PEZI</name>
<dbReference type="AlphaFoldDB" id="A0AAN6WPH8"/>
<protein>
    <submittedName>
        <fullName evidence="3">Uncharacterized protein</fullName>
    </submittedName>
</protein>
<feature type="compositionally biased region" description="Pro residues" evidence="1">
    <location>
        <begin position="68"/>
        <end position="80"/>
    </location>
</feature>
<keyword evidence="2" id="KW-0732">Signal</keyword>
<feature type="signal peptide" evidence="2">
    <location>
        <begin position="1"/>
        <end position="19"/>
    </location>
</feature>
<sequence>MKYTTTILTAALGTTLVSAGVLPPTVPAGNHPSGSRLLAKRVPGTSAPGTRKLVVSNPDNEEGTKPPSWQPAQPPPPPQSPQLVTLWTPKKPEQQPPQPPVAGSSTGTGTIEGENARKLEKSQGQVHDIIGPPPPEKPQTPPAEQKPAAEKEPEKPAETDEQMAERLQQEEWDSWKQTPEYEVWKQGQQQ</sequence>
<organism evidence="3 4">
    <name type="scientific">Podospora australis</name>
    <dbReference type="NCBI Taxonomy" id="1536484"/>
    <lineage>
        <taxon>Eukaryota</taxon>
        <taxon>Fungi</taxon>
        <taxon>Dikarya</taxon>
        <taxon>Ascomycota</taxon>
        <taxon>Pezizomycotina</taxon>
        <taxon>Sordariomycetes</taxon>
        <taxon>Sordariomycetidae</taxon>
        <taxon>Sordariales</taxon>
        <taxon>Podosporaceae</taxon>
        <taxon>Podospora</taxon>
    </lineage>
</organism>
<feature type="compositionally biased region" description="Basic and acidic residues" evidence="1">
    <location>
        <begin position="147"/>
        <end position="169"/>
    </location>
</feature>
<dbReference type="Proteomes" id="UP001302126">
    <property type="component" value="Unassembled WGS sequence"/>
</dbReference>
<keyword evidence="4" id="KW-1185">Reference proteome</keyword>
<feature type="region of interest" description="Disordered" evidence="1">
    <location>
        <begin position="26"/>
        <end position="190"/>
    </location>
</feature>
<evidence type="ECO:0000313" key="3">
    <source>
        <dbReference type="EMBL" id="KAK4185654.1"/>
    </source>
</evidence>
<evidence type="ECO:0000256" key="2">
    <source>
        <dbReference type="SAM" id="SignalP"/>
    </source>
</evidence>
<reference evidence="3" key="2">
    <citation type="submission" date="2023-05" db="EMBL/GenBank/DDBJ databases">
        <authorList>
            <consortium name="Lawrence Berkeley National Laboratory"/>
            <person name="Steindorff A."/>
            <person name="Hensen N."/>
            <person name="Bonometti L."/>
            <person name="Westerberg I."/>
            <person name="Brannstrom I.O."/>
            <person name="Guillou S."/>
            <person name="Cros-Aarteil S."/>
            <person name="Calhoun S."/>
            <person name="Haridas S."/>
            <person name="Kuo A."/>
            <person name="Mondo S."/>
            <person name="Pangilinan J."/>
            <person name="Riley R."/>
            <person name="Labutti K."/>
            <person name="Andreopoulos B."/>
            <person name="Lipzen A."/>
            <person name="Chen C."/>
            <person name="Yanf M."/>
            <person name="Daum C."/>
            <person name="Ng V."/>
            <person name="Clum A."/>
            <person name="Ohm R."/>
            <person name="Martin F."/>
            <person name="Silar P."/>
            <person name="Natvig D."/>
            <person name="Lalanne C."/>
            <person name="Gautier V."/>
            <person name="Ament-Velasquez S.L."/>
            <person name="Kruys A."/>
            <person name="Hutchinson M.I."/>
            <person name="Powell A.J."/>
            <person name="Barry K."/>
            <person name="Miller A.N."/>
            <person name="Grigoriev I.V."/>
            <person name="Debuchy R."/>
            <person name="Gladieux P."/>
            <person name="Thoren M.H."/>
            <person name="Johannesson H."/>
        </authorList>
    </citation>
    <scope>NUCLEOTIDE SEQUENCE</scope>
    <source>
        <strain evidence="3">PSN309</strain>
    </source>
</reference>
<gene>
    <name evidence="3" type="ORF">QBC35DRAFT_465382</name>
</gene>
<dbReference type="EMBL" id="MU864443">
    <property type="protein sequence ID" value="KAK4185654.1"/>
    <property type="molecule type" value="Genomic_DNA"/>
</dbReference>
<accession>A0AAN6WPH8</accession>
<feature type="compositionally biased region" description="Pro residues" evidence="1">
    <location>
        <begin position="131"/>
        <end position="141"/>
    </location>
</feature>